<gene>
    <name evidence="2" type="primary">35</name>
    <name evidence="2" type="ORF">JUICEBOX_35</name>
</gene>
<dbReference type="GeneID" id="55003876"/>
<dbReference type="Pfam" id="PF13560">
    <property type="entry name" value="HTH_31"/>
    <property type="match status" value="1"/>
</dbReference>
<name>A0A385UHV4_9CAUD</name>
<dbReference type="PROSITE" id="PS50943">
    <property type="entry name" value="HTH_CROC1"/>
    <property type="match status" value="1"/>
</dbReference>
<dbReference type="Gene3D" id="1.10.260.40">
    <property type="entry name" value="lambda repressor-like DNA-binding domains"/>
    <property type="match status" value="1"/>
</dbReference>
<dbReference type="InterPro" id="IPR010982">
    <property type="entry name" value="Lambda_DNA-bd_dom_sf"/>
</dbReference>
<keyword evidence="3" id="KW-1185">Reference proteome</keyword>
<dbReference type="RefSeq" id="YP_009812804.1">
    <property type="nucleotide sequence ID" value="NC_048070.1"/>
</dbReference>
<dbReference type="EMBL" id="MH727550">
    <property type="protein sequence ID" value="AYB69464.1"/>
    <property type="molecule type" value="Genomic_DNA"/>
</dbReference>
<evidence type="ECO:0000259" key="1">
    <source>
        <dbReference type="PROSITE" id="PS50943"/>
    </source>
</evidence>
<proteinExistence type="predicted"/>
<protein>
    <recommendedName>
        <fullName evidence="1">HTH cro/C1-type domain-containing protein</fullName>
    </recommendedName>
</protein>
<dbReference type="CDD" id="cd00093">
    <property type="entry name" value="HTH_XRE"/>
    <property type="match status" value="1"/>
</dbReference>
<organism evidence="2 3">
    <name type="scientific">Corynebacterium phage Juicebox</name>
    <dbReference type="NCBI Taxonomy" id="2301600"/>
    <lineage>
        <taxon>Viruses</taxon>
        <taxon>Duplodnaviria</taxon>
        <taxon>Heunggongvirae</taxon>
        <taxon>Uroviricota</taxon>
        <taxon>Caudoviricetes</taxon>
        <taxon>Juiceboxvirus</taxon>
        <taxon>Juiceboxvirus juicebox</taxon>
    </lineage>
</organism>
<reference evidence="3" key="1">
    <citation type="submission" date="2018-08" db="EMBL/GenBank/DDBJ databases">
        <authorList>
            <person name="Pathak A."/>
            <person name="Staton O.A."/>
            <person name="Aldaher A.R."/>
            <person name="Baird K.M."/>
            <person name="Borah A."/>
            <person name="Haggard G.E."/>
            <person name="Meesala S."/>
            <person name="Nealy S.L."/>
            <person name="Ramdas R."/>
            <person name="Rocha M."/>
            <person name="Sristi D."/>
            <person name="Thukral S."/>
            <person name="Walls C.E."/>
            <person name="Waqas M."/>
            <person name="Williams M.R."/>
            <person name="Winters A.K."/>
            <person name="Sahawneh K.J."/>
            <person name="Monti D.L."/>
            <person name="Garlena R.A."/>
            <person name="Russell D.A."/>
            <person name="Pope W.H."/>
            <person name="Jacobs-Sera D."/>
            <person name="Hatfull G.F."/>
        </authorList>
    </citation>
    <scope>NUCLEOTIDE SEQUENCE [LARGE SCALE GENOMIC DNA]</scope>
</reference>
<dbReference type="KEGG" id="vg:55003876"/>
<sequence length="108" mass="11401">MPYGLGMTAKTAERLARPPLMVPIRLLRAVAGLTIDELVARIEEETGRRYTRGAISAIENGHRGASRELIDGLAAAYGIDPADIRTEYTPRGTTVAAPGVGKQEAGAA</sequence>
<accession>A0A385UHV4</accession>
<dbReference type="InterPro" id="IPR001387">
    <property type="entry name" value="Cro/C1-type_HTH"/>
</dbReference>
<evidence type="ECO:0000313" key="2">
    <source>
        <dbReference type="EMBL" id="AYB69464.1"/>
    </source>
</evidence>
<evidence type="ECO:0000313" key="3">
    <source>
        <dbReference type="Proteomes" id="UP000281572"/>
    </source>
</evidence>
<dbReference type="Proteomes" id="UP000281572">
    <property type="component" value="Segment"/>
</dbReference>
<dbReference type="GO" id="GO:0003677">
    <property type="term" value="F:DNA binding"/>
    <property type="evidence" value="ECO:0007669"/>
    <property type="project" value="InterPro"/>
</dbReference>
<feature type="domain" description="HTH cro/C1-type" evidence="1">
    <location>
        <begin position="24"/>
        <end position="84"/>
    </location>
</feature>
<dbReference type="SUPFAM" id="SSF47413">
    <property type="entry name" value="lambda repressor-like DNA-binding domains"/>
    <property type="match status" value="1"/>
</dbReference>